<evidence type="ECO:0008006" key="4">
    <source>
        <dbReference type="Google" id="ProtNLM"/>
    </source>
</evidence>
<feature type="compositionally biased region" description="Basic and acidic residues" evidence="1">
    <location>
        <begin position="103"/>
        <end position="116"/>
    </location>
</feature>
<sequence>MSKRNNRNLEYTSTTPKFLQRMLQNVPEEPTIKSKFQDDQPENLVDHTEELDSSQIANIETSGISSIEIENFLKRKNDTPKNKKVDCDSKILYHKPDPNKKIKVFGKDLESKDSERKKSKSGDNIVKTSISEKKKKVQRQKKNTNLLSFE</sequence>
<dbReference type="Proteomes" id="UP000187455">
    <property type="component" value="Unassembled WGS sequence"/>
</dbReference>
<evidence type="ECO:0000313" key="2">
    <source>
        <dbReference type="EMBL" id="OLY83098.1"/>
    </source>
</evidence>
<protein>
    <recommendedName>
        <fullName evidence="4">DUF4604 domain-containing protein</fullName>
    </recommendedName>
</protein>
<evidence type="ECO:0000256" key="1">
    <source>
        <dbReference type="SAM" id="MobiDB-lite"/>
    </source>
</evidence>
<dbReference type="AlphaFoldDB" id="A0A1R0H1T3"/>
<reference evidence="2 3" key="1">
    <citation type="journal article" date="2016" name="Mol. Biol. Evol.">
        <title>Genome-Wide Survey of Gut Fungi (Harpellales) Reveals the First Horizontally Transferred Ubiquitin Gene from a Mosquito Host.</title>
        <authorList>
            <person name="Wang Y."/>
            <person name="White M.M."/>
            <person name="Kvist S."/>
            <person name="Moncalvo J.M."/>
        </authorList>
    </citation>
    <scope>NUCLEOTIDE SEQUENCE [LARGE SCALE GENOMIC DNA]</scope>
    <source>
        <strain evidence="2 3">ALG-7-W6</strain>
    </source>
</reference>
<feature type="compositionally biased region" description="Basic residues" evidence="1">
    <location>
        <begin position="133"/>
        <end position="142"/>
    </location>
</feature>
<dbReference type="EMBL" id="LSSL01001075">
    <property type="protein sequence ID" value="OLY83098.1"/>
    <property type="molecule type" value="Genomic_DNA"/>
</dbReference>
<evidence type="ECO:0000313" key="3">
    <source>
        <dbReference type="Proteomes" id="UP000187455"/>
    </source>
</evidence>
<comment type="caution">
    <text evidence="2">The sequence shown here is derived from an EMBL/GenBank/DDBJ whole genome shotgun (WGS) entry which is preliminary data.</text>
</comment>
<organism evidence="2 3">
    <name type="scientific">Smittium mucronatum</name>
    <dbReference type="NCBI Taxonomy" id="133383"/>
    <lineage>
        <taxon>Eukaryota</taxon>
        <taxon>Fungi</taxon>
        <taxon>Fungi incertae sedis</taxon>
        <taxon>Zoopagomycota</taxon>
        <taxon>Kickxellomycotina</taxon>
        <taxon>Harpellomycetes</taxon>
        <taxon>Harpellales</taxon>
        <taxon>Legeriomycetaceae</taxon>
        <taxon>Smittium</taxon>
    </lineage>
</organism>
<proteinExistence type="predicted"/>
<accession>A0A1R0H1T3</accession>
<keyword evidence="3" id="KW-1185">Reference proteome</keyword>
<feature type="region of interest" description="Disordered" evidence="1">
    <location>
        <begin position="103"/>
        <end position="150"/>
    </location>
</feature>
<gene>
    <name evidence="2" type="ORF">AYI68_g2772</name>
</gene>
<name>A0A1R0H1T3_9FUNG</name>